<accession>A0A6A7AMU8</accession>
<dbReference type="Proteomes" id="UP000799423">
    <property type="component" value="Unassembled WGS sequence"/>
</dbReference>
<organism evidence="1 2">
    <name type="scientific">Plenodomus tracheiphilus IPT5</name>
    <dbReference type="NCBI Taxonomy" id="1408161"/>
    <lineage>
        <taxon>Eukaryota</taxon>
        <taxon>Fungi</taxon>
        <taxon>Dikarya</taxon>
        <taxon>Ascomycota</taxon>
        <taxon>Pezizomycotina</taxon>
        <taxon>Dothideomycetes</taxon>
        <taxon>Pleosporomycetidae</taxon>
        <taxon>Pleosporales</taxon>
        <taxon>Pleosporineae</taxon>
        <taxon>Leptosphaeriaceae</taxon>
        <taxon>Plenodomus</taxon>
    </lineage>
</organism>
<protein>
    <submittedName>
        <fullName evidence="1">Uncharacterized protein</fullName>
    </submittedName>
</protein>
<evidence type="ECO:0000313" key="1">
    <source>
        <dbReference type="EMBL" id="KAF2844352.1"/>
    </source>
</evidence>
<proteinExistence type="predicted"/>
<dbReference type="AlphaFoldDB" id="A0A6A7AMU8"/>
<evidence type="ECO:0000313" key="2">
    <source>
        <dbReference type="Proteomes" id="UP000799423"/>
    </source>
</evidence>
<gene>
    <name evidence="1" type="ORF">T440DRAFT_328069</name>
</gene>
<name>A0A6A7AMU8_9PLEO</name>
<dbReference type="EMBL" id="MU006386">
    <property type="protein sequence ID" value="KAF2844352.1"/>
    <property type="molecule type" value="Genomic_DNA"/>
</dbReference>
<keyword evidence="2" id="KW-1185">Reference proteome</keyword>
<sequence>MLRLGLLSPYIFFGSLLRVAYHPSQNPFSISRTLLLYFMHLVRRSWVSIAGGRLA</sequence>
<reference evidence="1" key="1">
    <citation type="submission" date="2020-01" db="EMBL/GenBank/DDBJ databases">
        <authorList>
            <consortium name="DOE Joint Genome Institute"/>
            <person name="Haridas S."/>
            <person name="Albert R."/>
            <person name="Binder M."/>
            <person name="Bloem J."/>
            <person name="Labutti K."/>
            <person name="Salamov A."/>
            <person name="Andreopoulos B."/>
            <person name="Baker S.E."/>
            <person name="Barry K."/>
            <person name="Bills G."/>
            <person name="Bluhm B.H."/>
            <person name="Cannon C."/>
            <person name="Castanera R."/>
            <person name="Culley D.E."/>
            <person name="Daum C."/>
            <person name="Ezra D."/>
            <person name="Gonzalez J.B."/>
            <person name="Henrissat B."/>
            <person name="Kuo A."/>
            <person name="Liang C."/>
            <person name="Lipzen A."/>
            <person name="Lutzoni F."/>
            <person name="Magnuson J."/>
            <person name="Mondo S."/>
            <person name="Nolan M."/>
            <person name="Ohm R."/>
            <person name="Pangilinan J."/>
            <person name="Park H.-J."/>
            <person name="Ramirez L."/>
            <person name="Alfaro M."/>
            <person name="Sun H."/>
            <person name="Tritt A."/>
            <person name="Yoshinaga Y."/>
            <person name="Zwiers L.-H."/>
            <person name="Turgeon B.G."/>
            <person name="Goodwin S.B."/>
            <person name="Spatafora J.W."/>
            <person name="Crous P.W."/>
            <person name="Grigoriev I.V."/>
        </authorList>
    </citation>
    <scope>NUCLEOTIDE SEQUENCE</scope>
    <source>
        <strain evidence="1">IPT5</strain>
    </source>
</reference>